<keyword evidence="7" id="KW-0406">Ion transport</keyword>
<dbReference type="RefSeq" id="WP_377042471.1">
    <property type="nucleotide sequence ID" value="NZ_JAQIVI010000137.1"/>
</dbReference>
<evidence type="ECO:0000313" key="12">
    <source>
        <dbReference type="Proteomes" id="UP001596383"/>
    </source>
</evidence>
<dbReference type="NCBIfam" id="TIGR00797">
    <property type="entry name" value="matE"/>
    <property type="match status" value="1"/>
</dbReference>
<evidence type="ECO:0000256" key="4">
    <source>
        <dbReference type="ARBA" id="ARBA00022475"/>
    </source>
</evidence>
<evidence type="ECO:0000256" key="9">
    <source>
        <dbReference type="ARBA" id="ARBA00031636"/>
    </source>
</evidence>
<dbReference type="Proteomes" id="UP001596383">
    <property type="component" value="Unassembled WGS sequence"/>
</dbReference>
<dbReference type="PIRSF" id="PIRSF006603">
    <property type="entry name" value="DinF"/>
    <property type="match status" value="1"/>
</dbReference>
<comment type="caution">
    <text evidence="11">The sequence shown here is derived from an EMBL/GenBank/DDBJ whole genome shotgun (WGS) entry which is preliminary data.</text>
</comment>
<comment type="subcellular location">
    <subcellularLocation>
        <location evidence="1">Cell membrane</location>
        <topology evidence="1">Multi-pass membrane protein</topology>
    </subcellularLocation>
</comment>
<feature type="transmembrane region" description="Helical" evidence="10">
    <location>
        <begin position="186"/>
        <end position="211"/>
    </location>
</feature>
<dbReference type="AlphaFoldDB" id="A0ABD5SJ28"/>
<evidence type="ECO:0000256" key="6">
    <source>
        <dbReference type="ARBA" id="ARBA00022989"/>
    </source>
</evidence>
<dbReference type="GO" id="GO:0005886">
    <property type="term" value="C:plasma membrane"/>
    <property type="evidence" value="ECO:0007669"/>
    <property type="project" value="UniProtKB-SubCell"/>
</dbReference>
<feature type="transmembrane region" description="Helical" evidence="10">
    <location>
        <begin position="89"/>
        <end position="114"/>
    </location>
</feature>
<dbReference type="InterPro" id="IPR050222">
    <property type="entry name" value="MATE_MdtK"/>
</dbReference>
<dbReference type="EMBL" id="JBHSWV010000137">
    <property type="protein sequence ID" value="MFC6765300.1"/>
    <property type="molecule type" value="Genomic_DNA"/>
</dbReference>
<dbReference type="GO" id="GO:0015297">
    <property type="term" value="F:antiporter activity"/>
    <property type="evidence" value="ECO:0007669"/>
    <property type="project" value="UniProtKB-KW"/>
</dbReference>
<evidence type="ECO:0000256" key="7">
    <source>
        <dbReference type="ARBA" id="ARBA00023065"/>
    </source>
</evidence>
<dbReference type="GO" id="GO:0006811">
    <property type="term" value="P:monoatomic ion transport"/>
    <property type="evidence" value="ECO:0007669"/>
    <property type="project" value="UniProtKB-KW"/>
</dbReference>
<feature type="transmembrane region" description="Helical" evidence="10">
    <location>
        <begin position="158"/>
        <end position="180"/>
    </location>
</feature>
<keyword evidence="8 10" id="KW-0472">Membrane</keyword>
<organism evidence="11 12">
    <name type="scientific">Natrinema soli</name>
    <dbReference type="NCBI Taxonomy" id="1930624"/>
    <lineage>
        <taxon>Archaea</taxon>
        <taxon>Methanobacteriati</taxon>
        <taxon>Methanobacteriota</taxon>
        <taxon>Stenosarchaea group</taxon>
        <taxon>Halobacteria</taxon>
        <taxon>Halobacteriales</taxon>
        <taxon>Natrialbaceae</taxon>
        <taxon>Natrinema</taxon>
    </lineage>
</organism>
<dbReference type="InterPro" id="IPR002528">
    <property type="entry name" value="MATE_fam"/>
</dbReference>
<keyword evidence="3" id="KW-0050">Antiport</keyword>
<keyword evidence="4" id="KW-1003">Cell membrane</keyword>
<dbReference type="InterPro" id="IPR048279">
    <property type="entry name" value="MdtK-like"/>
</dbReference>
<evidence type="ECO:0000256" key="8">
    <source>
        <dbReference type="ARBA" id="ARBA00023136"/>
    </source>
</evidence>
<feature type="transmembrane region" description="Helical" evidence="10">
    <location>
        <begin position="126"/>
        <end position="146"/>
    </location>
</feature>
<evidence type="ECO:0000256" key="3">
    <source>
        <dbReference type="ARBA" id="ARBA00022449"/>
    </source>
</evidence>
<dbReference type="CDD" id="cd13137">
    <property type="entry name" value="MATE_NorM_like"/>
    <property type="match status" value="1"/>
</dbReference>
<evidence type="ECO:0000256" key="2">
    <source>
        <dbReference type="ARBA" id="ARBA00022448"/>
    </source>
</evidence>
<evidence type="ECO:0000256" key="10">
    <source>
        <dbReference type="SAM" id="Phobius"/>
    </source>
</evidence>
<dbReference type="PANTHER" id="PTHR43298:SF2">
    <property type="entry name" value="FMN_FAD EXPORTER YEEO-RELATED"/>
    <property type="match status" value="1"/>
</dbReference>
<evidence type="ECO:0000313" key="11">
    <source>
        <dbReference type="EMBL" id="MFC6765300.1"/>
    </source>
</evidence>
<dbReference type="Pfam" id="PF01554">
    <property type="entry name" value="MatE"/>
    <property type="match status" value="2"/>
</dbReference>
<protein>
    <recommendedName>
        <fullName evidence="9">Multidrug-efflux transporter</fullName>
    </recommendedName>
</protein>
<keyword evidence="5 10" id="KW-0812">Transmembrane</keyword>
<sequence length="458" mass="48082">MLGQQWRRIFALSSPVMIEQILRTLMRTTDIVIAGFFSPAAISAVGLADLYARISLQIGLGIGDSAIVLSSQDTGSDATINRDEAITQALLLGTVFGLPLSIFGLTFSADAIAVMGSEADVVRIGAAYLTIILTAAPASIVTLIGARAIQGTGDTYTVMLVNAFANVLNIIGSIALAFGVGPAPELAIVGVAVASAVSDIVAATLFLGIIYHPRSPFTFVAPTQMVLTKQLLMLSCPRIAEGCSEIAAQFPFNAILLVFGTEVNAAYHIGRRMYQQVAAPLSRGYSVAANVLVGQALGRDDPVQAYADGLTTTLLAVSTIGLLGIGLYFGAEGFVGVFSIDTGTFDYAVQFTRIYAITAFLIAAAVVMAGSLRGGSDTVTPFLSRLTGTGVFLLGISYIGGIRLGYGVTAVYASIVADYICRTCLVGIVFYRRQWVGRARSLMVERGSISGETVYEEE</sequence>
<evidence type="ECO:0000256" key="1">
    <source>
        <dbReference type="ARBA" id="ARBA00004651"/>
    </source>
</evidence>
<keyword evidence="12" id="KW-1185">Reference proteome</keyword>
<dbReference type="PANTHER" id="PTHR43298">
    <property type="entry name" value="MULTIDRUG RESISTANCE PROTEIN NORM-RELATED"/>
    <property type="match status" value="1"/>
</dbReference>
<proteinExistence type="predicted"/>
<reference evidence="11 12" key="1">
    <citation type="journal article" date="2019" name="Int. J. Syst. Evol. Microbiol.">
        <title>The Global Catalogue of Microorganisms (GCM) 10K type strain sequencing project: providing services to taxonomists for standard genome sequencing and annotation.</title>
        <authorList>
            <consortium name="The Broad Institute Genomics Platform"/>
            <consortium name="The Broad Institute Genome Sequencing Center for Infectious Disease"/>
            <person name="Wu L."/>
            <person name="Ma J."/>
        </authorList>
    </citation>
    <scope>NUCLEOTIDE SEQUENCE [LARGE SCALE GENOMIC DNA]</scope>
    <source>
        <strain evidence="11 12">LMG 29247</strain>
    </source>
</reference>
<evidence type="ECO:0000256" key="5">
    <source>
        <dbReference type="ARBA" id="ARBA00022692"/>
    </source>
</evidence>
<feature type="transmembrane region" description="Helical" evidence="10">
    <location>
        <begin position="410"/>
        <end position="431"/>
    </location>
</feature>
<feature type="transmembrane region" description="Helical" evidence="10">
    <location>
        <begin position="382"/>
        <end position="404"/>
    </location>
</feature>
<accession>A0ABD5SJ28</accession>
<keyword evidence="6 10" id="KW-1133">Transmembrane helix</keyword>
<keyword evidence="2" id="KW-0813">Transport</keyword>
<name>A0ABD5SJ28_9EURY</name>
<feature type="transmembrane region" description="Helical" evidence="10">
    <location>
        <begin position="351"/>
        <end position="370"/>
    </location>
</feature>
<feature type="transmembrane region" description="Helical" evidence="10">
    <location>
        <begin position="309"/>
        <end position="331"/>
    </location>
</feature>
<gene>
    <name evidence="11" type="ORF">ACFQE6_09925</name>
</gene>